<dbReference type="AlphaFoldDB" id="A0A6J4CYQ2"/>
<dbReference type="InterPro" id="IPR002571">
    <property type="entry name" value="HrcA"/>
</dbReference>
<keyword evidence="4" id="KW-0804">Transcription</keyword>
<evidence type="ECO:0000256" key="2">
    <source>
        <dbReference type="ARBA" id="ARBA00023015"/>
    </source>
</evidence>
<evidence type="ECO:0000313" key="5">
    <source>
        <dbReference type="EMBL" id="BCD45550.1"/>
    </source>
</evidence>
<dbReference type="Gene3D" id="1.10.10.10">
    <property type="entry name" value="Winged helix-like DNA-binding domain superfamily/Winged helix DNA-binding domain"/>
    <property type="match status" value="1"/>
</dbReference>
<protein>
    <submittedName>
        <fullName evidence="6">Heat-inducible transcription repressor HrcA</fullName>
    </submittedName>
</protein>
<sequence>MGSKKEWLLQTFIKTYLNSHVPVGSESLRLVLQDQAVQISSATIRNYFKRLTDEGALSQSHSSSGRIPTLEALKAYWRAKLNPHVPFEVDLEKLQNASEHYRIFSMVERYQRAVLLAVYDHSQRFLILDFGDDQVLLSYNKKLERFLKGLVGLECQDIHKIASSVCMASLAKQIEIYFQKRLYFGLCVLAQSLRQSLFLQILKGELLRHLEHGLHFEKVLPLGFLGVLSPAKAQGEDINMFCVGEIEQDFEGFYGSIRRVS</sequence>
<dbReference type="RefSeq" id="WP_006565183.1">
    <property type="nucleotide sequence ID" value="NZ_AP019774.1"/>
</dbReference>
<organism evidence="6 7">
    <name type="scientific">Helicobacter suis</name>
    <dbReference type="NCBI Taxonomy" id="104628"/>
    <lineage>
        <taxon>Bacteria</taxon>
        <taxon>Pseudomonadati</taxon>
        <taxon>Campylobacterota</taxon>
        <taxon>Epsilonproteobacteria</taxon>
        <taxon>Campylobacterales</taxon>
        <taxon>Helicobacteraceae</taxon>
        <taxon>Helicobacter</taxon>
    </lineage>
</organism>
<dbReference type="EMBL" id="AP019774">
    <property type="protein sequence ID" value="BCD70264.1"/>
    <property type="molecule type" value="Genomic_DNA"/>
</dbReference>
<evidence type="ECO:0000313" key="7">
    <source>
        <dbReference type="Proteomes" id="UP000317935"/>
    </source>
</evidence>
<dbReference type="PANTHER" id="PTHR34824">
    <property type="entry name" value="HEAT-INDUCIBLE TRANSCRIPTION REPRESSOR HRCA"/>
    <property type="match status" value="1"/>
</dbReference>
<reference evidence="6 7" key="1">
    <citation type="submission" date="2019-06" db="EMBL/GenBank/DDBJ databases">
        <title>Complete genome sequence of Helicobacter suis SNTW101c.</title>
        <authorList>
            <person name="Rimbara E."/>
            <person name="Suzuki M."/>
            <person name="Matsui H."/>
            <person name="Nakamura M."/>
            <person name="Mori S."/>
            <person name="Shibayama K."/>
        </authorList>
    </citation>
    <scope>NUCLEOTIDE SEQUENCE [LARGE SCALE GENOMIC DNA]</scope>
    <source>
        <strain evidence="6 7">SNTW101c</strain>
    </source>
</reference>
<reference evidence="5 8" key="2">
    <citation type="submission" date="2020-04" db="EMBL/GenBank/DDBJ databases">
        <title>Genomic analysis of gastric non-Helicobacter pylori Helicobacters isolated in Japan.</title>
        <authorList>
            <person name="Suzuki M."/>
            <person name="Rimbara E."/>
        </authorList>
    </citation>
    <scope>NUCLEOTIDE SEQUENCE [LARGE SCALE GENOMIC DNA]</scope>
    <source>
        <strain evidence="5 8">NHP19-0020</strain>
    </source>
</reference>
<keyword evidence="2" id="KW-0805">Transcription regulation</keyword>
<dbReference type="PANTHER" id="PTHR34824:SF1">
    <property type="entry name" value="HEAT-INDUCIBLE TRANSCRIPTION REPRESSOR HRCA"/>
    <property type="match status" value="1"/>
</dbReference>
<accession>A0A6J4CYQ2</accession>
<dbReference type="InterPro" id="IPR036388">
    <property type="entry name" value="WH-like_DNA-bd_sf"/>
</dbReference>
<gene>
    <name evidence="6" type="primary">hrcA</name>
    <name evidence="5" type="ORF">NHP190020_05890</name>
    <name evidence="6" type="ORF">SNTW_09090</name>
</gene>
<dbReference type="GO" id="GO:0003677">
    <property type="term" value="F:DNA binding"/>
    <property type="evidence" value="ECO:0007669"/>
    <property type="project" value="InterPro"/>
</dbReference>
<evidence type="ECO:0000256" key="4">
    <source>
        <dbReference type="ARBA" id="ARBA00023163"/>
    </source>
</evidence>
<dbReference type="GO" id="GO:0045892">
    <property type="term" value="P:negative regulation of DNA-templated transcription"/>
    <property type="evidence" value="ECO:0007669"/>
    <property type="project" value="TreeGrafter"/>
</dbReference>
<dbReference type="EMBL" id="AP023036">
    <property type="protein sequence ID" value="BCD45550.1"/>
    <property type="molecule type" value="Genomic_DNA"/>
</dbReference>
<dbReference type="Proteomes" id="UP000317935">
    <property type="component" value="Chromosome"/>
</dbReference>
<evidence type="ECO:0000313" key="6">
    <source>
        <dbReference type="EMBL" id="BCD70264.1"/>
    </source>
</evidence>
<dbReference type="InterPro" id="IPR036390">
    <property type="entry name" value="WH_DNA-bd_sf"/>
</dbReference>
<keyword evidence="3" id="KW-0346">Stress response</keyword>
<keyword evidence="1" id="KW-0678">Repressor</keyword>
<evidence type="ECO:0000256" key="1">
    <source>
        <dbReference type="ARBA" id="ARBA00022491"/>
    </source>
</evidence>
<dbReference type="NCBIfam" id="NF003033">
    <property type="entry name" value="PRK03911.1"/>
    <property type="match status" value="1"/>
</dbReference>
<proteinExistence type="predicted"/>
<name>A0A6J4CYQ2_9HELI</name>
<dbReference type="GeneID" id="56928261"/>
<dbReference type="OrthoDB" id="9783139at2"/>
<dbReference type="SUPFAM" id="SSF46785">
    <property type="entry name" value="Winged helix' DNA-binding domain"/>
    <property type="match status" value="1"/>
</dbReference>
<dbReference type="Proteomes" id="UP000509742">
    <property type="component" value="Chromosome"/>
</dbReference>
<evidence type="ECO:0000256" key="3">
    <source>
        <dbReference type="ARBA" id="ARBA00023016"/>
    </source>
</evidence>
<evidence type="ECO:0000313" key="8">
    <source>
        <dbReference type="Proteomes" id="UP000509742"/>
    </source>
</evidence>
<keyword evidence="8" id="KW-1185">Reference proteome</keyword>